<dbReference type="InterPro" id="IPR013783">
    <property type="entry name" value="Ig-like_fold"/>
</dbReference>
<reference evidence="6 7" key="1">
    <citation type="submission" date="2019-09" db="EMBL/GenBank/DDBJ databases">
        <title>Bird 10,000 Genomes (B10K) Project - Family phase.</title>
        <authorList>
            <person name="Zhang G."/>
        </authorList>
    </citation>
    <scope>NUCLEOTIDE SEQUENCE [LARGE SCALE GENOMIC DNA]</scope>
    <source>
        <strain evidence="6">B10K-DU-012-38</strain>
        <tissue evidence="6">Muscle</tissue>
    </source>
</reference>
<keyword evidence="3" id="KW-0393">Immunoglobulin domain</keyword>
<organism evidence="6 7">
    <name type="scientific">Urocynchramus pylzowi</name>
    <dbReference type="NCBI Taxonomy" id="571890"/>
    <lineage>
        <taxon>Eukaryota</taxon>
        <taxon>Metazoa</taxon>
        <taxon>Chordata</taxon>
        <taxon>Craniata</taxon>
        <taxon>Vertebrata</taxon>
        <taxon>Euteleostomi</taxon>
        <taxon>Archelosauria</taxon>
        <taxon>Archosauria</taxon>
        <taxon>Dinosauria</taxon>
        <taxon>Saurischia</taxon>
        <taxon>Theropoda</taxon>
        <taxon>Coelurosauria</taxon>
        <taxon>Aves</taxon>
        <taxon>Neognathae</taxon>
        <taxon>Neoaves</taxon>
        <taxon>Telluraves</taxon>
        <taxon>Australaves</taxon>
        <taxon>Passeriformes</taxon>
        <taxon>Passeroidea</taxon>
        <taxon>Fringillidae</taxon>
        <taxon>Urocynchramus</taxon>
    </lineage>
</organism>
<dbReference type="AlphaFoldDB" id="A0A7K5SQL2"/>
<gene>
    <name evidence="6" type="primary">Cd101</name>
    <name evidence="6" type="ORF">UROPYL_R09542</name>
</gene>
<name>A0A7K5SQL2_9FRIN</name>
<keyword evidence="4" id="KW-0812">Transmembrane</keyword>
<keyword evidence="4" id="KW-1133">Transmembrane helix</keyword>
<comment type="caution">
    <text evidence="6">The sequence shown here is derived from an EMBL/GenBank/DDBJ whole genome shotgun (WGS) entry which is preliminary data.</text>
</comment>
<keyword evidence="2" id="KW-1015">Disulfide bond</keyword>
<dbReference type="Pfam" id="PF07686">
    <property type="entry name" value="V-set"/>
    <property type="match status" value="2"/>
</dbReference>
<feature type="domain" description="Ig-like" evidence="5">
    <location>
        <begin position="143"/>
        <end position="232"/>
    </location>
</feature>
<dbReference type="InterPro" id="IPR007110">
    <property type="entry name" value="Ig-like_dom"/>
</dbReference>
<feature type="non-terminal residue" evidence="6">
    <location>
        <position position="566"/>
    </location>
</feature>
<accession>A0A7K5SQL2</accession>
<evidence type="ECO:0000313" key="7">
    <source>
        <dbReference type="Proteomes" id="UP000524542"/>
    </source>
</evidence>
<evidence type="ECO:0000256" key="1">
    <source>
        <dbReference type="ARBA" id="ARBA00022729"/>
    </source>
</evidence>
<feature type="domain" description="Ig-like" evidence="5">
    <location>
        <begin position="260"/>
        <end position="367"/>
    </location>
</feature>
<dbReference type="EMBL" id="VZRH01001424">
    <property type="protein sequence ID" value="NWT93428.1"/>
    <property type="molecule type" value="Genomic_DNA"/>
</dbReference>
<feature type="non-terminal residue" evidence="6">
    <location>
        <position position="1"/>
    </location>
</feature>
<evidence type="ECO:0000256" key="2">
    <source>
        <dbReference type="ARBA" id="ARBA00023157"/>
    </source>
</evidence>
<dbReference type="PROSITE" id="PS50835">
    <property type="entry name" value="IG_LIKE"/>
    <property type="match status" value="4"/>
</dbReference>
<dbReference type="PANTHER" id="PTHR12207">
    <property type="entry name" value="V-SET AND TRANSMEMBRANE DOMAIN-CONTAINING PROTEIN"/>
    <property type="match status" value="1"/>
</dbReference>
<dbReference type="CDD" id="cd00099">
    <property type="entry name" value="IgV"/>
    <property type="match status" value="1"/>
</dbReference>
<dbReference type="SUPFAM" id="SSF48726">
    <property type="entry name" value="Immunoglobulin"/>
    <property type="match status" value="4"/>
</dbReference>
<evidence type="ECO:0000256" key="4">
    <source>
        <dbReference type="SAM" id="Phobius"/>
    </source>
</evidence>
<dbReference type="Proteomes" id="UP000524542">
    <property type="component" value="Unassembled WGS sequence"/>
</dbReference>
<dbReference type="InterPro" id="IPR003599">
    <property type="entry name" value="Ig_sub"/>
</dbReference>
<dbReference type="SMART" id="SM00406">
    <property type="entry name" value="IGv"/>
    <property type="match status" value="3"/>
</dbReference>
<feature type="domain" description="Ig-like" evidence="5">
    <location>
        <begin position="1"/>
        <end position="121"/>
    </location>
</feature>
<evidence type="ECO:0000256" key="3">
    <source>
        <dbReference type="ARBA" id="ARBA00023319"/>
    </source>
</evidence>
<dbReference type="InterPro" id="IPR051102">
    <property type="entry name" value="IgSF_V-set/TM_domain"/>
</dbReference>
<evidence type="ECO:0000313" key="6">
    <source>
        <dbReference type="EMBL" id="NWT93428.1"/>
    </source>
</evidence>
<sequence length="566" mass="62384">MRLSVSTSTPRVTAGEPLVLHCEVQGATGPVSLRWWHLPPQQPGRRVPVAAMEQDGTLSLGSAYRDGRARGSLRLQRESSGRFTLVIPSALHEDDGGQYRCEATQRHRGRNWTRKGEAAVTVSSMGLGLQATLRSRLATVTYGQSFELFCQVGASYALEEVPVAVRWLFQPSLPTGPSHQLAQVLPNGTVVWGTAQPHFQGKAQLEKTDTSFRLRIHGALPADEGTYQCEVEVWRRNVLPLGQPAASTSSNAVGIKVVLPESKLQVAAEDSSVEIASGNAAIECRIVFAQNNSQFAVTWYLLPPRAGATPLQIVRANYSSILEYGSEFSSPAQKSRFLSQRVSSNMFQLQILSANLGDQGRYYCVVEEWLWLVDGWYKLGEGTSGRTTLKFELSELQMEKTNHSISAREGEEATLPCRLQGALLPGSRLSATWLQVKSSGRDSALLALQHDGTTEYPEEHLAARLFLRRPSAGDFSLTLSSVERGDAGAYYCQLQEWQQQSEGKDWAVQALAHSGYTQLTTIPPESTVLSRICSSPPLLNFILYLPLVLILLLALAVFCWYCRFRK</sequence>
<dbReference type="InterPro" id="IPR036179">
    <property type="entry name" value="Ig-like_dom_sf"/>
</dbReference>
<feature type="transmembrane region" description="Helical" evidence="4">
    <location>
        <begin position="541"/>
        <end position="562"/>
    </location>
</feature>
<feature type="domain" description="Ig-like" evidence="5">
    <location>
        <begin position="394"/>
        <end position="509"/>
    </location>
</feature>
<protein>
    <submittedName>
        <fullName evidence="6">IGSF2 protein</fullName>
    </submittedName>
</protein>
<proteinExistence type="predicted"/>
<dbReference type="SMART" id="SM00409">
    <property type="entry name" value="IG"/>
    <property type="match status" value="4"/>
</dbReference>
<keyword evidence="4" id="KW-0472">Membrane</keyword>
<dbReference type="InterPro" id="IPR013106">
    <property type="entry name" value="Ig_V-set"/>
</dbReference>
<dbReference type="Gene3D" id="2.60.40.10">
    <property type="entry name" value="Immunoglobulins"/>
    <property type="match status" value="4"/>
</dbReference>
<dbReference type="GO" id="GO:0016020">
    <property type="term" value="C:membrane"/>
    <property type="evidence" value="ECO:0007669"/>
    <property type="project" value="TreeGrafter"/>
</dbReference>
<keyword evidence="1" id="KW-0732">Signal</keyword>
<keyword evidence="7" id="KW-1185">Reference proteome</keyword>
<evidence type="ECO:0000259" key="5">
    <source>
        <dbReference type="PROSITE" id="PS50835"/>
    </source>
</evidence>